<dbReference type="OrthoDB" id="10258955at2759"/>
<dbReference type="KEGG" id="egl:EGR_02055"/>
<dbReference type="RefSeq" id="XP_024354157.1">
    <property type="nucleotide sequence ID" value="XM_024491304.1"/>
</dbReference>
<dbReference type="SUPFAM" id="SSF51338">
    <property type="entry name" value="Composite domain of metallo-dependent hydrolases"/>
    <property type="match status" value="1"/>
</dbReference>
<feature type="region of interest" description="Disordered" evidence="5">
    <location>
        <begin position="549"/>
        <end position="569"/>
    </location>
</feature>
<feature type="compositionally biased region" description="Basic and acidic residues" evidence="5">
    <location>
        <begin position="554"/>
        <end position="569"/>
    </location>
</feature>
<dbReference type="EC" id="3.5.2.2" evidence="4"/>
<evidence type="ECO:0000256" key="5">
    <source>
        <dbReference type="SAM" id="MobiDB-lite"/>
    </source>
</evidence>
<reference evidence="7 8" key="1">
    <citation type="journal article" date="2013" name="Nat. Genet.">
        <title>The genome of the hydatid tapeworm Echinococcus granulosus.</title>
        <authorList>
            <person name="Zheng H."/>
            <person name="Zhang W."/>
            <person name="Zhang L."/>
            <person name="Zhang Z."/>
            <person name="Li J."/>
            <person name="Lu G."/>
            <person name="Zhu Y."/>
            <person name="Wang Y."/>
            <person name="Huang Y."/>
            <person name="Liu J."/>
            <person name="Kang H."/>
            <person name="Chen J."/>
            <person name="Wang L."/>
            <person name="Chen A."/>
            <person name="Yu S."/>
            <person name="Gao Z."/>
            <person name="Jin L."/>
            <person name="Gu W."/>
            <person name="Wang Z."/>
            <person name="Zhao L."/>
            <person name="Shi B."/>
            <person name="Wen H."/>
            <person name="Lin R."/>
            <person name="Jones M.K."/>
            <person name="Brejova B."/>
            <person name="Vinar T."/>
            <person name="Zhao G."/>
            <person name="McManus D.P."/>
            <person name="Chen Z."/>
            <person name="Zhou Y."/>
            <person name="Wang S."/>
        </authorList>
    </citation>
    <scope>NUCLEOTIDE SEQUENCE [LARGE SCALE GENOMIC DNA]</scope>
</reference>
<dbReference type="InterPro" id="IPR006680">
    <property type="entry name" value="Amidohydro-rel"/>
</dbReference>
<dbReference type="CTD" id="36337770"/>
<proteinExistence type="inferred from homology"/>
<evidence type="ECO:0000313" key="8">
    <source>
        <dbReference type="Proteomes" id="UP000019149"/>
    </source>
</evidence>
<comment type="similarity">
    <text evidence="2">Belongs to the metallo-dependent hydrolases superfamily. Hydantoinase/dihydropyrimidinase family.</text>
</comment>
<accession>W6UQF3</accession>
<dbReference type="FunFam" id="3.20.20.140:FF:000174">
    <property type="entry name" value="Dihydropyrimidinase-related protein 2"/>
    <property type="match status" value="1"/>
</dbReference>
<evidence type="ECO:0000259" key="6">
    <source>
        <dbReference type="Pfam" id="PF01979"/>
    </source>
</evidence>
<dbReference type="PANTHER" id="PTHR11647:SF1">
    <property type="entry name" value="COLLAPSIN RESPONSE MEDIATOR PROTEIN"/>
    <property type="match status" value="1"/>
</dbReference>
<dbReference type="Proteomes" id="UP000019149">
    <property type="component" value="Unassembled WGS sequence"/>
</dbReference>
<evidence type="ECO:0000313" key="7">
    <source>
        <dbReference type="EMBL" id="EUB62961.1"/>
    </source>
</evidence>
<evidence type="ECO:0000256" key="4">
    <source>
        <dbReference type="ARBA" id="ARBA00039113"/>
    </source>
</evidence>
<comment type="cofactor">
    <cofactor evidence="1">
        <name>Zn(2+)</name>
        <dbReference type="ChEBI" id="CHEBI:29105"/>
    </cofactor>
</comment>
<dbReference type="Gene3D" id="2.30.40.10">
    <property type="entry name" value="Urease, subunit C, domain 1"/>
    <property type="match status" value="1"/>
</dbReference>
<evidence type="ECO:0000256" key="1">
    <source>
        <dbReference type="ARBA" id="ARBA00001947"/>
    </source>
</evidence>
<keyword evidence="8" id="KW-1185">Reference proteome</keyword>
<dbReference type="GO" id="GO:0005829">
    <property type="term" value="C:cytosol"/>
    <property type="evidence" value="ECO:0007669"/>
    <property type="project" value="TreeGrafter"/>
</dbReference>
<dbReference type="Gene3D" id="3.20.20.140">
    <property type="entry name" value="Metal-dependent hydrolases"/>
    <property type="match status" value="2"/>
</dbReference>
<protein>
    <recommendedName>
        <fullName evidence="4">dihydropyrimidinase</fullName>
        <ecNumber evidence="4">3.5.2.2</ecNumber>
    </recommendedName>
</protein>
<gene>
    <name evidence="7" type="ORF">EGR_02055</name>
</gene>
<dbReference type="PANTHER" id="PTHR11647">
    <property type="entry name" value="HYDRANTOINASE/DIHYDROPYRIMIDINASE FAMILY MEMBER"/>
    <property type="match status" value="1"/>
</dbReference>
<evidence type="ECO:0000256" key="2">
    <source>
        <dbReference type="ARBA" id="ARBA00008829"/>
    </source>
</evidence>
<evidence type="ECO:0000256" key="3">
    <source>
        <dbReference type="ARBA" id="ARBA00036696"/>
    </source>
</evidence>
<dbReference type="GO" id="GO:0004157">
    <property type="term" value="F:dihydropyrimidinase activity"/>
    <property type="evidence" value="ECO:0007669"/>
    <property type="project" value="UniProtKB-EC"/>
</dbReference>
<comment type="caution">
    <text evidence="7">The sequence shown here is derived from an EMBL/GenBank/DDBJ whole genome shotgun (WGS) entry which is preliminary data.</text>
</comment>
<dbReference type="InterPro" id="IPR032466">
    <property type="entry name" value="Metal_Hydrolase"/>
</dbReference>
<dbReference type="OMA" id="WAKAASC"/>
<dbReference type="InterPro" id="IPR050378">
    <property type="entry name" value="Metallo-dep_Hydrolases_sf"/>
</dbReference>
<dbReference type="GeneID" id="36337770"/>
<comment type="catalytic activity">
    <reaction evidence="3">
        <text>5,6-dihydrouracil + H2O = 3-(carbamoylamino)propanoate + H(+)</text>
        <dbReference type="Rhea" id="RHEA:16121"/>
        <dbReference type="ChEBI" id="CHEBI:11892"/>
        <dbReference type="ChEBI" id="CHEBI:15377"/>
        <dbReference type="ChEBI" id="CHEBI:15378"/>
        <dbReference type="ChEBI" id="CHEBI:15901"/>
        <dbReference type="EC" id="3.5.2.2"/>
    </reaction>
</comment>
<dbReference type="SUPFAM" id="SSF51556">
    <property type="entry name" value="Metallo-dependent hydrolases"/>
    <property type="match status" value="1"/>
</dbReference>
<dbReference type="Pfam" id="PF01979">
    <property type="entry name" value="Amidohydro_1"/>
    <property type="match status" value="1"/>
</dbReference>
<dbReference type="STRING" id="6210.W6UQF3"/>
<organism evidence="7 8">
    <name type="scientific">Echinococcus granulosus</name>
    <name type="common">Hydatid tapeworm</name>
    <dbReference type="NCBI Taxonomy" id="6210"/>
    <lineage>
        <taxon>Eukaryota</taxon>
        <taxon>Metazoa</taxon>
        <taxon>Spiralia</taxon>
        <taxon>Lophotrochozoa</taxon>
        <taxon>Platyhelminthes</taxon>
        <taxon>Cestoda</taxon>
        <taxon>Eucestoda</taxon>
        <taxon>Cyclophyllidea</taxon>
        <taxon>Taeniidae</taxon>
        <taxon>Echinococcus</taxon>
        <taxon>Echinococcus granulosus group</taxon>
    </lineage>
</organism>
<feature type="domain" description="Amidohydrolase-related" evidence="6">
    <location>
        <begin position="411"/>
        <end position="481"/>
    </location>
</feature>
<dbReference type="EMBL" id="APAU02000009">
    <property type="protein sequence ID" value="EUB62961.1"/>
    <property type="molecule type" value="Genomic_DNA"/>
</dbReference>
<name>W6UQF3_ECHGR</name>
<sequence>MAAASTQILVKNGLIVNHDGTLQADILIEGEEIKKVAQNIQPTENVEVIDASGLYVLPGGVDPDCRLLNPSDGIPVADDFKTGSGASLLGGTTTIKNTISPTQPERDGVADTSFWVGDKRQPSFKPRSDWSVSSRGFVNEITVRPGLSITDAYARHRGILDAECRCDFALVLSVPHFSPEIANEMKFLAADKKVVSFSFRLLSGESASAPFAFGLDEEALMTAMDLCSSLGIPPTVPACGNPAVLNKVAESVFSSGFTGPEGCLLASPERFEADTVARVGLLAAATNCPVIFTRIHSSAALKALVEQRSLGNVVFGETSIAAIACVVAGNTVTHPNWAKAASCVSDPPIRAEDTVAKSLLSHVATGEVMAVGSAHRAIASNIRAGLGLNDFRQIPIGQATAGGRLSALWKIGVEKEALLDPCGFVAAVSTNPARLYNLYPQKGCIAEGSDADIVIWNPESKVVPQSLVPGGVEDPFEGLNCLTCRPEVVLLRGKVVVRQGELVGTSEPTGRFVHSKGSNGMVFGRTAALKTVGEALLCPVTREPYSGPVANLDSARDHTSPPRESHFYRKSDYDNLPKEALPPGQRVIHTSVKTAQPPGGASKSFWWNN</sequence>
<dbReference type="AlphaFoldDB" id="W6UQF3"/>
<dbReference type="InterPro" id="IPR011059">
    <property type="entry name" value="Metal-dep_hydrolase_composite"/>
</dbReference>